<dbReference type="PROSITE" id="PS50975">
    <property type="entry name" value="ATP_GRASP"/>
    <property type="match status" value="1"/>
</dbReference>
<dbReference type="EC" id="6.2.1.5" evidence="8"/>
<dbReference type="PANTHER" id="PTHR11815:SF10">
    <property type="entry name" value="SUCCINATE--COA LIGASE [GDP-FORMING] SUBUNIT BETA, MITOCHONDRIAL"/>
    <property type="match status" value="1"/>
</dbReference>
<dbReference type="NCBIfam" id="TIGR01016">
    <property type="entry name" value="sucCoAbeta"/>
    <property type="match status" value="1"/>
</dbReference>
<organism evidence="11">
    <name type="scientific">Chaetoceros debilis</name>
    <dbReference type="NCBI Taxonomy" id="122233"/>
    <lineage>
        <taxon>Eukaryota</taxon>
        <taxon>Sar</taxon>
        <taxon>Stramenopiles</taxon>
        <taxon>Ochrophyta</taxon>
        <taxon>Bacillariophyta</taxon>
        <taxon>Coscinodiscophyceae</taxon>
        <taxon>Chaetocerotophycidae</taxon>
        <taxon>Chaetocerotales</taxon>
        <taxon>Chaetocerotaceae</taxon>
        <taxon>Chaetoceros</taxon>
    </lineage>
</organism>
<dbReference type="HAMAP" id="MF_00558">
    <property type="entry name" value="Succ_CoA_beta"/>
    <property type="match status" value="1"/>
</dbReference>
<feature type="domain" description="ATP-grasp" evidence="10">
    <location>
        <begin position="40"/>
        <end position="270"/>
    </location>
</feature>
<sequence>MFNRAATTLLRSNSTRVFQRTPAGSLGAVRNLNVHEHVSMELFNEKGIATPKGIVATTPEEAEAAYKSMGNPDELVIKAQVLSGGRGLGTFKNGFQGGVHMISSADQAKEYASSMLGQELVTKQNPKGIVCNRVYLMEKMNIKTEMYLSLLMDRASGGPVMVGSPRGGTSIEDVAESNPELIFKQPIDITVGLLDEDAGAMATNIGLVEGSDQHAKAVELMKNLYGMFLDCDCTQVEINPLAESVEGQVVVCDAKVNFDDNAEFRNKDVFAKRDTTQEDPREVAASKYDLNYIGLDGSIGCMVNGAGLAMSTMDIIQLKGSSPANFLDVGGGATEEQVTKAFEILNADDNVKVILVNIFGGIMKCDIIAGGIVAAAQNIGLKKPLVVRLEGTNVEQGQKLIADSGIEVTLADDLDDAAEKASKLVNSL</sequence>
<feature type="binding site" evidence="8">
    <location>
        <position position="145"/>
    </location>
    <ligand>
        <name>ATP</name>
        <dbReference type="ChEBI" id="CHEBI:30616"/>
    </ligand>
</feature>
<dbReference type="AlphaFoldDB" id="A0A7S3V6S0"/>
<dbReference type="GO" id="GO:0000287">
    <property type="term" value="F:magnesium ion binding"/>
    <property type="evidence" value="ECO:0007669"/>
    <property type="project" value="UniProtKB-UniRule"/>
</dbReference>
<feature type="binding site" evidence="8">
    <location>
        <position position="239"/>
    </location>
    <ligand>
        <name>Mg(2+)</name>
        <dbReference type="ChEBI" id="CHEBI:18420"/>
    </ligand>
</feature>
<dbReference type="GO" id="GO:0006104">
    <property type="term" value="P:succinyl-CoA metabolic process"/>
    <property type="evidence" value="ECO:0007669"/>
    <property type="project" value="TreeGrafter"/>
</dbReference>
<dbReference type="InterPro" id="IPR005811">
    <property type="entry name" value="SUCC_ACL_C"/>
</dbReference>
<dbReference type="InterPro" id="IPR016102">
    <property type="entry name" value="Succinyl-CoA_synth-like"/>
</dbReference>
<comment type="function">
    <text evidence="8">Succinyl-CoA synthetase functions in the citric acid cycle (TCA), coupling the hydrolysis of succinyl-CoA to the synthesis of ATP and thus represents the only step of substrate-level phosphorylation in the TCA. The beta subunit provides nucleotide specificity of the enzyme and binds the substrate succinate, while the binding sites for coenzyme A and phosphate are found in the alpha subunit.</text>
</comment>
<comment type="catalytic activity">
    <reaction evidence="8">
        <text>succinate + ATP + CoA = succinyl-CoA + ADP + phosphate</text>
        <dbReference type="Rhea" id="RHEA:17661"/>
        <dbReference type="ChEBI" id="CHEBI:30031"/>
        <dbReference type="ChEBI" id="CHEBI:30616"/>
        <dbReference type="ChEBI" id="CHEBI:43474"/>
        <dbReference type="ChEBI" id="CHEBI:57287"/>
        <dbReference type="ChEBI" id="CHEBI:57292"/>
        <dbReference type="ChEBI" id="CHEBI:456216"/>
        <dbReference type="EC" id="6.2.1.5"/>
    </reaction>
</comment>
<keyword evidence="5 8" id="KW-0547">Nucleotide-binding</keyword>
<protein>
    <recommendedName>
        <fullName evidence="8">Succinate--CoA ligase [ADP-forming] subunit beta, mitochondrial</fullName>
        <ecNumber evidence="8">6.2.1.5</ecNumber>
    </recommendedName>
    <alternativeName>
        <fullName evidence="8">Succinyl-CoA synthetase beta chain</fullName>
        <shortName evidence="8">SCS-beta</shortName>
    </alternativeName>
</protein>
<evidence type="ECO:0000256" key="9">
    <source>
        <dbReference type="PROSITE-ProRule" id="PRU00409"/>
    </source>
</evidence>
<evidence type="ECO:0000256" key="5">
    <source>
        <dbReference type="ARBA" id="ARBA00022741"/>
    </source>
</evidence>
<feature type="binding site" evidence="8">
    <location>
        <begin position="361"/>
        <end position="363"/>
    </location>
    <ligand>
        <name>substrate</name>
        <note>ligand shared with subunit alpha</note>
    </ligand>
</feature>
<dbReference type="EMBL" id="HBIO01007024">
    <property type="protein sequence ID" value="CAE0460365.1"/>
    <property type="molecule type" value="Transcribed_RNA"/>
</dbReference>
<dbReference type="InterPro" id="IPR013815">
    <property type="entry name" value="ATP_grasp_subdomain_1"/>
</dbReference>
<dbReference type="SUPFAM" id="SSF52210">
    <property type="entry name" value="Succinyl-CoA synthetase domains"/>
    <property type="match status" value="1"/>
</dbReference>
<keyword evidence="3 8" id="KW-0436">Ligase</keyword>
<dbReference type="GO" id="GO:0042709">
    <property type="term" value="C:succinate-CoA ligase complex"/>
    <property type="evidence" value="ECO:0007669"/>
    <property type="project" value="TreeGrafter"/>
</dbReference>
<accession>A0A7S3V6S0</accession>
<keyword evidence="6 8" id="KW-0460">Magnesium</keyword>
<dbReference type="SUPFAM" id="SSF56059">
    <property type="entry name" value="Glutathione synthetase ATP-binding domain-like"/>
    <property type="match status" value="1"/>
</dbReference>
<evidence type="ECO:0000259" key="10">
    <source>
        <dbReference type="PROSITE" id="PS50975"/>
    </source>
</evidence>
<dbReference type="GO" id="GO:0004775">
    <property type="term" value="F:succinate-CoA ligase (ADP-forming) activity"/>
    <property type="evidence" value="ECO:0007669"/>
    <property type="project" value="UniProtKB-UniRule"/>
</dbReference>
<dbReference type="GO" id="GO:0005739">
    <property type="term" value="C:mitochondrion"/>
    <property type="evidence" value="ECO:0007669"/>
    <property type="project" value="UniProtKB-SubCell"/>
</dbReference>
<comment type="pathway">
    <text evidence="1 8">Carbohydrate metabolism; tricarboxylic acid cycle; succinate from succinyl-CoA (ligase route): step 1/1.</text>
</comment>
<proteinExistence type="inferred from homology"/>
<dbReference type="FunFam" id="3.40.50.261:FF:000001">
    <property type="entry name" value="Succinate--CoA ligase [ADP-forming] subunit beta"/>
    <property type="match status" value="1"/>
</dbReference>
<name>A0A7S3V6S0_9STRA</name>
<dbReference type="FunFam" id="3.30.1490.20:FF:000004">
    <property type="entry name" value="Succinate--CoA ligase [ADP-forming] subunit beta, mitochondrial"/>
    <property type="match status" value="1"/>
</dbReference>
<keyword evidence="4 8" id="KW-0479">Metal-binding</keyword>
<keyword evidence="8 9" id="KW-0067">ATP-binding</keyword>
<gene>
    <name evidence="11" type="ORF">CDEB00056_LOCUS5206</name>
</gene>
<evidence type="ECO:0000256" key="2">
    <source>
        <dbReference type="ARBA" id="ARBA00022532"/>
    </source>
</evidence>
<evidence type="ECO:0000313" key="11">
    <source>
        <dbReference type="EMBL" id="CAE0460365.1"/>
    </source>
</evidence>
<evidence type="ECO:0000256" key="8">
    <source>
        <dbReference type="HAMAP-Rule" id="MF_03219"/>
    </source>
</evidence>
<feature type="binding site" evidence="8">
    <location>
        <begin position="85"/>
        <end position="87"/>
    </location>
    <ligand>
        <name>ATP</name>
        <dbReference type="ChEBI" id="CHEBI:30616"/>
    </ligand>
</feature>
<comment type="similarity">
    <text evidence="8">Belongs to the succinate/malate CoA ligase beta subunit family.</text>
</comment>
<dbReference type="PANTHER" id="PTHR11815">
    <property type="entry name" value="SUCCINYL-COA SYNTHETASE BETA CHAIN"/>
    <property type="match status" value="1"/>
</dbReference>
<feature type="binding site" evidence="8">
    <location>
        <position position="78"/>
    </location>
    <ligand>
        <name>ATP</name>
        <dbReference type="ChEBI" id="CHEBI:30616"/>
    </ligand>
</feature>
<dbReference type="Pfam" id="PF00549">
    <property type="entry name" value="Ligase_CoA"/>
    <property type="match status" value="1"/>
</dbReference>
<dbReference type="Pfam" id="PF08442">
    <property type="entry name" value="ATP-grasp_2"/>
    <property type="match status" value="1"/>
</dbReference>
<comment type="subcellular location">
    <subcellularLocation>
        <location evidence="8">Mitochondrion</location>
    </subcellularLocation>
</comment>
<evidence type="ECO:0000256" key="3">
    <source>
        <dbReference type="ARBA" id="ARBA00022598"/>
    </source>
</evidence>
<comment type="cofactor">
    <cofactor evidence="8">
        <name>Mg(2+)</name>
        <dbReference type="ChEBI" id="CHEBI:18420"/>
    </cofactor>
    <text evidence="8">Binds 1 Mg(2+) ion per subunit.</text>
</comment>
<dbReference type="FunFam" id="3.30.470.20:FF:000002">
    <property type="entry name" value="Succinate--CoA ligase [ADP-forming] subunit beta"/>
    <property type="match status" value="1"/>
</dbReference>
<evidence type="ECO:0000256" key="4">
    <source>
        <dbReference type="ARBA" id="ARBA00022723"/>
    </source>
</evidence>
<dbReference type="InterPro" id="IPR011761">
    <property type="entry name" value="ATP-grasp"/>
</dbReference>
<dbReference type="GO" id="GO:0005524">
    <property type="term" value="F:ATP binding"/>
    <property type="evidence" value="ECO:0007669"/>
    <property type="project" value="UniProtKB-UniRule"/>
</dbReference>
<evidence type="ECO:0000256" key="6">
    <source>
        <dbReference type="ARBA" id="ARBA00022842"/>
    </source>
</evidence>
<keyword evidence="2 8" id="KW-0816">Tricarboxylic acid cycle</keyword>
<dbReference type="UniPathway" id="UPA00223">
    <property type="reaction ID" value="UER00999"/>
</dbReference>
<feature type="binding site" evidence="8">
    <location>
        <position position="253"/>
    </location>
    <ligand>
        <name>Mg(2+)</name>
        <dbReference type="ChEBI" id="CHEBI:18420"/>
    </ligand>
</feature>
<evidence type="ECO:0000256" key="1">
    <source>
        <dbReference type="ARBA" id="ARBA00005064"/>
    </source>
</evidence>
<dbReference type="InterPro" id="IPR005809">
    <property type="entry name" value="Succ_CoA_ligase-like_bsu"/>
</dbReference>
<comment type="subunit">
    <text evidence="7">Heterodimer of an alpha and a beta subunit. The beta subunit determines specificity for GTP.</text>
</comment>
<dbReference type="Gene3D" id="3.40.50.261">
    <property type="entry name" value="Succinyl-CoA synthetase domains"/>
    <property type="match status" value="1"/>
</dbReference>
<dbReference type="PIRSF" id="PIRSF001554">
    <property type="entry name" value="SucCS_beta"/>
    <property type="match status" value="1"/>
</dbReference>
<dbReference type="Gene3D" id="3.30.470.20">
    <property type="entry name" value="ATP-grasp fold, B domain"/>
    <property type="match status" value="1"/>
</dbReference>
<evidence type="ECO:0000256" key="7">
    <source>
        <dbReference type="ARBA" id="ARBA00063570"/>
    </source>
</evidence>
<dbReference type="GO" id="GO:0006099">
    <property type="term" value="P:tricarboxylic acid cycle"/>
    <property type="evidence" value="ECO:0007669"/>
    <property type="project" value="UniProtKB-UniRule"/>
</dbReference>
<dbReference type="Gene3D" id="3.30.1490.20">
    <property type="entry name" value="ATP-grasp fold, A domain"/>
    <property type="match status" value="1"/>
</dbReference>
<dbReference type="InterPro" id="IPR013650">
    <property type="entry name" value="ATP-grasp_succ-CoA_synth-type"/>
</dbReference>
<reference evidence="11" key="1">
    <citation type="submission" date="2021-01" db="EMBL/GenBank/DDBJ databases">
        <authorList>
            <person name="Corre E."/>
            <person name="Pelletier E."/>
            <person name="Niang G."/>
            <person name="Scheremetjew M."/>
            <person name="Finn R."/>
            <person name="Kale V."/>
            <person name="Holt S."/>
            <person name="Cochrane G."/>
            <person name="Meng A."/>
            <person name="Brown T."/>
            <person name="Cohen L."/>
        </authorList>
    </citation>
    <scope>NUCLEOTIDE SEQUENCE</scope>
    <source>
        <strain evidence="11">MM31A-1</strain>
    </source>
</reference>
<keyword evidence="8" id="KW-0496">Mitochondrion</keyword>
<feature type="binding site" evidence="8">
    <location>
        <position position="304"/>
    </location>
    <ligand>
        <name>substrate</name>
        <note>ligand shared with subunit alpha</note>
    </ligand>
</feature>
<dbReference type="NCBIfam" id="NF001913">
    <property type="entry name" value="PRK00696.1"/>
    <property type="match status" value="1"/>
</dbReference>